<protein>
    <recommendedName>
        <fullName evidence="2">DUF302 domain-containing protein</fullName>
    </recommendedName>
</protein>
<dbReference type="EMBL" id="AZHX01001073">
    <property type="protein sequence ID" value="ETX04977.1"/>
    <property type="molecule type" value="Genomic_DNA"/>
</dbReference>
<dbReference type="AlphaFoldDB" id="W4M5S1"/>
<name>W4M5S1_9BACT</name>
<feature type="chain" id="PRO_5004846322" description="DUF302 domain-containing protein" evidence="1">
    <location>
        <begin position="23"/>
        <end position="114"/>
    </location>
</feature>
<reference evidence="3 4" key="1">
    <citation type="journal article" date="2014" name="Nature">
        <title>An environmental bacterial taxon with a large and distinct metabolic repertoire.</title>
        <authorList>
            <person name="Wilson M.C."/>
            <person name="Mori T."/>
            <person name="Ruckert C."/>
            <person name="Uria A.R."/>
            <person name="Helf M.J."/>
            <person name="Takada K."/>
            <person name="Gernert C."/>
            <person name="Steffens U.A."/>
            <person name="Heycke N."/>
            <person name="Schmitt S."/>
            <person name="Rinke C."/>
            <person name="Helfrich E.J."/>
            <person name="Brachmann A.O."/>
            <person name="Gurgui C."/>
            <person name="Wakimoto T."/>
            <person name="Kracht M."/>
            <person name="Crusemann M."/>
            <person name="Hentschel U."/>
            <person name="Abe I."/>
            <person name="Matsunaga S."/>
            <person name="Kalinowski J."/>
            <person name="Takeyama H."/>
            <person name="Piel J."/>
        </authorList>
    </citation>
    <scope>NUCLEOTIDE SEQUENCE [LARGE SCALE GENOMIC DNA]</scope>
    <source>
        <strain evidence="4">TSY2</strain>
    </source>
</reference>
<organism evidence="3 4">
    <name type="scientific">Candidatus Entotheonella gemina</name>
    <dbReference type="NCBI Taxonomy" id="1429439"/>
    <lineage>
        <taxon>Bacteria</taxon>
        <taxon>Pseudomonadati</taxon>
        <taxon>Nitrospinota/Tectimicrobiota group</taxon>
        <taxon>Candidatus Tectimicrobiota</taxon>
        <taxon>Candidatus Entotheonellia</taxon>
        <taxon>Candidatus Entotheonellales</taxon>
        <taxon>Candidatus Entotheonellaceae</taxon>
        <taxon>Candidatus Entotheonella</taxon>
    </lineage>
</organism>
<evidence type="ECO:0000313" key="4">
    <source>
        <dbReference type="Proteomes" id="UP000019140"/>
    </source>
</evidence>
<sequence>MRFQMAVNLIVVLLALAPIASAGDTGIVTLKSAHGVKETLDRLATALTDKGLTVFARVNHAEGARNVGASLRPTELLVFGNPKAGTPLMNCAQSMAIDLPQKRWPGRTKTVKSG</sequence>
<evidence type="ECO:0000259" key="2">
    <source>
        <dbReference type="Pfam" id="PF03625"/>
    </source>
</evidence>
<dbReference type="PANTHER" id="PTHR38342">
    <property type="entry name" value="SLR5037 PROTEIN"/>
    <property type="match status" value="1"/>
</dbReference>
<dbReference type="Gene3D" id="3.30.310.70">
    <property type="entry name" value="TT1751-like domain"/>
    <property type="match status" value="1"/>
</dbReference>
<dbReference type="PANTHER" id="PTHR38342:SF2">
    <property type="entry name" value="INNER MEMBRANE OR EXPORTED"/>
    <property type="match status" value="1"/>
</dbReference>
<dbReference type="CDD" id="cd14797">
    <property type="entry name" value="DUF302"/>
    <property type="match status" value="1"/>
</dbReference>
<keyword evidence="4" id="KW-1185">Reference proteome</keyword>
<feature type="domain" description="DUF302" evidence="2">
    <location>
        <begin position="58"/>
        <end position="102"/>
    </location>
</feature>
<dbReference type="InterPro" id="IPR035923">
    <property type="entry name" value="TT1751-like_sf"/>
</dbReference>
<keyword evidence="1" id="KW-0732">Signal</keyword>
<dbReference type="HOGENOM" id="CLU_116237_1_1_7"/>
<dbReference type="InterPro" id="IPR005180">
    <property type="entry name" value="DUF302"/>
</dbReference>
<proteinExistence type="predicted"/>
<accession>W4M5S1</accession>
<comment type="caution">
    <text evidence="3">The sequence shown here is derived from an EMBL/GenBank/DDBJ whole genome shotgun (WGS) entry which is preliminary data.</text>
</comment>
<dbReference type="Proteomes" id="UP000019140">
    <property type="component" value="Unassembled WGS sequence"/>
</dbReference>
<gene>
    <name evidence="3" type="ORF">ETSY2_25650</name>
</gene>
<evidence type="ECO:0000256" key="1">
    <source>
        <dbReference type="SAM" id="SignalP"/>
    </source>
</evidence>
<dbReference type="SUPFAM" id="SSF103247">
    <property type="entry name" value="TT1751-like"/>
    <property type="match status" value="1"/>
</dbReference>
<evidence type="ECO:0000313" key="3">
    <source>
        <dbReference type="EMBL" id="ETX04977.1"/>
    </source>
</evidence>
<dbReference type="Pfam" id="PF03625">
    <property type="entry name" value="DUF302"/>
    <property type="match status" value="1"/>
</dbReference>
<feature type="signal peptide" evidence="1">
    <location>
        <begin position="1"/>
        <end position="22"/>
    </location>
</feature>